<feature type="transmembrane region" description="Helical" evidence="1">
    <location>
        <begin position="12"/>
        <end position="40"/>
    </location>
</feature>
<protein>
    <recommendedName>
        <fullName evidence="3">ComEC/Rec2-related protein domain-containing protein</fullName>
    </recommendedName>
</protein>
<feature type="transmembrane region" description="Helical" evidence="1">
    <location>
        <begin position="46"/>
        <end position="64"/>
    </location>
</feature>
<sequence>MSKIKNPLFHILLGYIFFLYPELSTYYIFAVLLIGTYLITSKFDPLGKYPIIFSLYIVGIEVLLRMNG</sequence>
<dbReference type="AlphaFoldDB" id="A0A383DA16"/>
<evidence type="ECO:0000313" key="2">
    <source>
        <dbReference type="EMBL" id="SVE41159.1"/>
    </source>
</evidence>
<reference evidence="2" key="1">
    <citation type="submission" date="2018-05" db="EMBL/GenBank/DDBJ databases">
        <authorList>
            <person name="Lanie J.A."/>
            <person name="Ng W.-L."/>
            <person name="Kazmierczak K.M."/>
            <person name="Andrzejewski T.M."/>
            <person name="Davidsen T.M."/>
            <person name="Wayne K.J."/>
            <person name="Tettelin H."/>
            <person name="Glass J.I."/>
            <person name="Rusch D."/>
            <person name="Podicherti R."/>
            <person name="Tsui H.-C.T."/>
            <person name="Winkler M.E."/>
        </authorList>
    </citation>
    <scope>NUCLEOTIDE SEQUENCE</scope>
</reference>
<gene>
    <name evidence="2" type="ORF">METZ01_LOCUS494013</name>
</gene>
<evidence type="ECO:0000256" key="1">
    <source>
        <dbReference type="SAM" id="Phobius"/>
    </source>
</evidence>
<keyword evidence="1" id="KW-0812">Transmembrane</keyword>
<dbReference type="EMBL" id="UINC01215469">
    <property type="protein sequence ID" value="SVE41159.1"/>
    <property type="molecule type" value="Genomic_DNA"/>
</dbReference>
<keyword evidence="1" id="KW-0472">Membrane</keyword>
<organism evidence="2">
    <name type="scientific">marine metagenome</name>
    <dbReference type="NCBI Taxonomy" id="408172"/>
    <lineage>
        <taxon>unclassified sequences</taxon>
        <taxon>metagenomes</taxon>
        <taxon>ecological metagenomes</taxon>
    </lineage>
</organism>
<name>A0A383DA16_9ZZZZ</name>
<feature type="non-terminal residue" evidence="2">
    <location>
        <position position="68"/>
    </location>
</feature>
<accession>A0A383DA16</accession>
<proteinExistence type="predicted"/>
<evidence type="ECO:0008006" key="3">
    <source>
        <dbReference type="Google" id="ProtNLM"/>
    </source>
</evidence>
<keyword evidence="1" id="KW-1133">Transmembrane helix</keyword>